<organism evidence="2 3">
    <name type="scientific">Bombyx mori</name>
    <name type="common">Silk moth</name>
    <dbReference type="NCBI Taxonomy" id="7091"/>
    <lineage>
        <taxon>Eukaryota</taxon>
        <taxon>Metazoa</taxon>
        <taxon>Ecdysozoa</taxon>
        <taxon>Arthropoda</taxon>
        <taxon>Hexapoda</taxon>
        <taxon>Insecta</taxon>
        <taxon>Pterygota</taxon>
        <taxon>Neoptera</taxon>
        <taxon>Endopterygota</taxon>
        <taxon>Lepidoptera</taxon>
        <taxon>Glossata</taxon>
        <taxon>Ditrysia</taxon>
        <taxon>Bombycoidea</taxon>
        <taxon>Bombycidae</taxon>
        <taxon>Bombycinae</taxon>
        <taxon>Bombyx</taxon>
    </lineage>
</organism>
<dbReference type="GeneID" id="101745257"/>
<feature type="domain" description="CHK kinase-like" evidence="1">
    <location>
        <begin position="126"/>
        <end position="313"/>
    </location>
</feature>
<reference evidence="2" key="2">
    <citation type="submission" date="2022-06" db="UniProtKB">
        <authorList>
            <consortium name="EnsemblMetazoa"/>
        </authorList>
    </citation>
    <scope>IDENTIFICATION</scope>
    <source>
        <strain evidence="2">p50T (Dazao)</strain>
    </source>
</reference>
<dbReference type="Proteomes" id="UP000005204">
    <property type="component" value="Unassembled WGS sequence"/>
</dbReference>
<evidence type="ECO:0000313" key="3">
    <source>
        <dbReference type="Proteomes" id="UP000005204"/>
    </source>
</evidence>
<dbReference type="SMART" id="SM00587">
    <property type="entry name" value="CHK"/>
    <property type="match status" value="1"/>
</dbReference>
<proteinExistence type="predicted"/>
<name>A0A8R2HPZ2_BOMMO</name>
<dbReference type="PANTHER" id="PTHR11012">
    <property type="entry name" value="PROTEIN KINASE-LIKE DOMAIN-CONTAINING"/>
    <property type="match status" value="1"/>
</dbReference>
<dbReference type="RefSeq" id="XP_021207106.1">
    <property type="nucleotide sequence ID" value="XM_021351431.3"/>
</dbReference>
<dbReference type="KEGG" id="bmor:101745257"/>
<evidence type="ECO:0000259" key="1">
    <source>
        <dbReference type="SMART" id="SM00587"/>
    </source>
</evidence>
<dbReference type="EnsemblMetazoa" id="XM_021351431.2">
    <property type="protein sequence ID" value="XP_021207106.1"/>
    <property type="gene ID" value="LOC101745257"/>
</dbReference>
<sequence length="400" mass="46405">MTAVTENCINSIMTQIASKYKFTNWQYSRDKFECIAQNYFGILIPVVLTGYRAEKYIEIPIVLKLAPTNEKSRVSGAVTAMFAREIYIYTSIFEIYQEMQQSCAFTSKLVIPKCYLVCKEFCKEFIALENMCTQGYKPFTTGFFLNLEHIIVSLKTLARFHAFSFILKETNKNTYDEITKVCIPLTEKSNKRYIDIMIDRLSKALDKFKETEYVPLLQTLKDNCVTYFQEAIDLVKGKCICHGDIWKENILFKYEGNVPVNACLIDYQTSRESSPAVDTLYLIISSTDTELRQKHFHKLLDTYFQTFDQMLSEATLITDKVYSREMFNNDLKIVWPACLITANTALWLSSGLQQEGHVRSKLVWNTSEEMERAVNNYKNKIKSIINDFCSYGFLNLETVK</sequence>
<protein>
    <recommendedName>
        <fullName evidence="1">CHK kinase-like domain-containing protein</fullName>
    </recommendedName>
</protein>
<dbReference type="Gene3D" id="3.90.1200.10">
    <property type="match status" value="1"/>
</dbReference>
<dbReference type="SUPFAM" id="SSF56112">
    <property type="entry name" value="Protein kinase-like (PK-like)"/>
    <property type="match status" value="1"/>
</dbReference>
<evidence type="ECO:0000313" key="2">
    <source>
        <dbReference type="EnsemblMetazoa" id="XP_021207106.1"/>
    </source>
</evidence>
<reference evidence="3" key="1">
    <citation type="journal article" date="2008" name="Insect Biochem. Mol. Biol.">
        <title>The genome of a lepidopteran model insect, the silkworm Bombyx mori.</title>
        <authorList>
            <consortium name="International Silkworm Genome Consortium"/>
        </authorList>
    </citation>
    <scope>NUCLEOTIDE SEQUENCE [LARGE SCALE GENOMIC DNA]</scope>
    <source>
        <strain evidence="3">p50T</strain>
    </source>
</reference>
<dbReference type="AlphaFoldDB" id="A0A8R2HPZ2"/>
<accession>A0A8R2HPZ2</accession>
<keyword evidence="3" id="KW-1185">Reference proteome</keyword>
<dbReference type="Pfam" id="PF02958">
    <property type="entry name" value="EcKL"/>
    <property type="match status" value="1"/>
</dbReference>
<dbReference type="PANTHER" id="PTHR11012:SF48">
    <property type="entry name" value="CHK KINASE-LIKE DOMAIN-CONTAINING PROTEIN-RELATED"/>
    <property type="match status" value="1"/>
</dbReference>
<dbReference type="InterPro" id="IPR015897">
    <property type="entry name" value="CHK_kinase-like"/>
</dbReference>
<dbReference type="InterPro" id="IPR011009">
    <property type="entry name" value="Kinase-like_dom_sf"/>
</dbReference>
<dbReference type="InterPro" id="IPR004119">
    <property type="entry name" value="EcKL"/>
</dbReference>